<dbReference type="Pfam" id="PF13480">
    <property type="entry name" value="Acetyltransf_6"/>
    <property type="match status" value="1"/>
</dbReference>
<evidence type="ECO:0000259" key="1">
    <source>
        <dbReference type="Pfam" id="PF13480"/>
    </source>
</evidence>
<sequence>MNARVVSTRAGLRQLEEDWNALTDSMETCDPYDTFDWVEESLNSVHPPDIRLFVIVVYEETKCVAIAPLYVASETKGFVKIRVLRSLNENQAPYCSFCLHREYSEIVLLRAIMAALEERRGEWDLLHLADLNTKSNMTFLAEKLWGESYRTYAHKATMTPYLKFKNYPGKVNKHQIKEIERKERKLCKEHEVKIRIDQPYSQAVWDRLIELNVEKWDRTSKFISPGNRRLYERFASGWNRGRLSFSYIEIDGRIEAISLCIVFNNNVYGKFMNYAPEFARRSVGLILTHRLIRHMHEQGMEECDFEDGTQAYKFYWTDTVRNNYHLQVVNNNGKRGWLVFLISMRIVARTFGLLESYHRTKSFLRSLTRARKRGKTKDAEARGIAWQQDVEMVGNRVR</sequence>
<organism evidence="2 3">
    <name type="scientific">Cohnella hongkongensis</name>
    <dbReference type="NCBI Taxonomy" id="178337"/>
    <lineage>
        <taxon>Bacteria</taxon>
        <taxon>Bacillati</taxon>
        <taxon>Bacillota</taxon>
        <taxon>Bacilli</taxon>
        <taxon>Bacillales</taxon>
        <taxon>Paenibacillaceae</taxon>
        <taxon>Cohnella</taxon>
    </lineage>
</organism>
<protein>
    <submittedName>
        <fullName evidence="2">GNAT family N-acetyltransferase</fullName>
    </submittedName>
</protein>
<proteinExistence type="predicted"/>
<evidence type="ECO:0000313" key="2">
    <source>
        <dbReference type="EMBL" id="MFC4597452.1"/>
    </source>
</evidence>
<name>A0ABV9F6C9_9BACL</name>
<dbReference type="InterPro" id="IPR038740">
    <property type="entry name" value="BioF2-like_GNAT_dom"/>
</dbReference>
<keyword evidence="3" id="KW-1185">Reference proteome</keyword>
<gene>
    <name evidence="2" type="ORF">ACFO3S_04325</name>
</gene>
<dbReference type="SUPFAM" id="SSF55729">
    <property type="entry name" value="Acyl-CoA N-acyltransferases (Nat)"/>
    <property type="match status" value="1"/>
</dbReference>
<accession>A0ABV9F6C9</accession>
<feature type="domain" description="BioF2-like acetyltransferase" evidence="1">
    <location>
        <begin position="175"/>
        <end position="313"/>
    </location>
</feature>
<dbReference type="EMBL" id="JBHSEP010000002">
    <property type="protein sequence ID" value="MFC4597452.1"/>
    <property type="molecule type" value="Genomic_DNA"/>
</dbReference>
<dbReference type="InterPro" id="IPR016181">
    <property type="entry name" value="Acyl_CoA_acyltransferase"/>
</dbReference>
<dbReference type="Gene3D" id="3.40.630.30">
    <property type="match status" value="1"/>
</dbReference>
<evidence type="ECO:0000313" key="3">
    <source>
        <dbReference type="Proteomes" id="UP001596028"/>
    </source>
</evidence>
<comment type="caution">
    <text evidence="2">The sequence shown here is derived from an EMBL/GenBank/DDBJ whole genome shotgun (WGS) entry which is preliminary data.</text>
</comment>
<reference evidence="3" key="1">
    <citation type="journal article" date="2019" name="Int. J. Syst. Evol. Microbiol.">
        <title>The Global Catalogue of Microorganisms (GCM) 10K type strain sequencing project: providing services to taxonomists for standard genome sequencing and annotation.</title>
        <authorList>
            <consortium name="The Broad Institute Genomics Platform"/>
            <consortium name="The Broad Institute Genome Sequencing Center for Infectious Disease"/>
            <person name="Wu L."/>
            <person name="Ma J."/>
        </authorList>
    </citation>
    <scope>NUCLEOTIDE SEQUENCE [LARGE SCALE GENOMIC DNA]</scope>
    <source>
        <strain evidence="3">CCUG 49571</strain>
    </source>
</reference>
<dbReference type="Proteomes" id="UP001596028">
    <property type="component" value="Unassembled WGS sequence"/>
</dbReference>
<dbReference type="RefSeq" id="WP_378092656.1">
    <property type="nucleotide sequence ID" value="NZ_JBHSEP010000002.1"/>
</dbReference>